<dbReference type="AlphaFoldDB" id="A0A382DGT3"/>
<proteinExistence type="predicted"/>
<dbReference type="InterPro" id="IPR012910">
    <property type="entry name" value="Plug_dom"/>
</dbReference>
<accession>A0A382DGT3</accession>
<protein>
    <recommendedName>
        <fullName evidence="2">TonB-dependent receptor plug domain-containing protein</fullName>
    </recommendedName>
</protein>
<feature type="domain" description="TonB-dependent receptor plug" evidence="2">
    <location>
        <begin position="123"/>
        <end position="217"/>
    </location>
</feature>
<feature type="non-terminal residue" evidence="3">
    <location>
        <position position="581"/>
    </location>
</feature>
<dbReference type="Gene3D" id="2.60.40.1120">
    <property type="entry name" value="Carboxypeptidase-like, regulatory domain"/>
    <property type="match status" value="1"/>
</dbReference>
<evidence type="ECO:0000256" key="1">
    <source>
        <dbReference type="ARBA" id="ARBA00022729"/>
    </source>
</evidence>
<dbReference type="SUPFAM" id="SSF56935">
    <property type="entry name" value="Porins"/>
    <property type="match status" value="1"/>
</dbReference>
<dbReference type="InterPro" id="IPR037066">
    <property type="entry name" value="Plug_dom_sf"/>
</dbReference>
<dbReference type="GO" id="GO:0009279">
    <property type="term" value="C:cell outer membrane"/>
    <property type="evidence" value="ECO:0007669"/>
    <property type="project" value="TreeGrafter"/>
</dbReference>
<gene>
    <name evidence="3" type="ORF">METZ01_LOCUS190116</name>
</gene>
<evidence type="ECO:0000259" key="2">
    <source>
        <dbReference type="Pfam" id="PF07715"/>
    </source>
</evidence>
<dbReference type="EMBL" id="UINC01039174">
    <property type="protein sequence ID" value="SVB37262.1"/>
    <property type="molecule type" value="Genomic_DNA"/>
</dbReference>
<dbReference type="SUPFAM" id="SSF49464">
    <property type="entry name" value="Carboxypeptidase regulatory domain-like"/>
    <property type="match status" value="1"/>
</dbReference>
<dbReference type="InterPro" id="IPR039426">
    <property type="entry name" value="TonB-dep_rcpt-like"/>
</dbReference>
<evidence type="ECO:0000313" key="3">
    <source>
        <dbReference type="EMBL" id="SVB37262.1"/>
    </source>
</evidence>
<dbReference type="PANTHER" id="PTHR30069">
    <property type="entry name" value="TONB-DEPENDENT OUTER MEMBRANE RECEPTOR"/>
    <property type="match status" value="1"/>
</dbReference>
<dbReference type="Pfam" id="PF07715">
    <property type="entry name" value="Plug"/>
    <property type="match status" value="1"/>
</dbReference>
<sequence>MKNRIFILLLLTNLITSVCLSQTTGKIIGKISDLETSEVLIGVNIMLLGTNLGTASDINGDFFLLNLPPGSYDLSVGMIGYKNTVIEDVQVSVNRTTPLSLQLTPSVLEGDVVIVKADQVSIKKDQTSSIKNISSDQIDIMPVENIGQIIGMQAGIVAGHFRGGRSTEVTYLVDGIKVDEVYGGSSSTIELETGSVSELEIITGTFNAEYGRAMSGVVNQVTKSGGDEFETSLQTGYANYITSHVDIFPGIDHLDENRNLDYQFQLSGPIIKSKVHFFVNYRLEDNYNHLNGLQYFNPTDLSDYLSDSSSSWLSEHTGEHEMESHCMDSKGVVILDEDNNFIYDKSVCINEYGECQILQSVCSYDQGIMPTRNQLYCEIELSGTFIESYIVTEKMSKTQCMTLGILYENTTDLNNPYENTTFISGVEIGYHVGSPSDALVPLNLTKNTSLFSKVTFNIIDGLRFSLLYSINTNDWAEYNHYYKYNPFGMPKNESFTSLTALQWNYMLTRSFFIEGKHSYMSNYYGRYLFENPLSTSYISDNYSGGVPGFSTGGQDKSHTRRTTTELTSSIKINMQLNRNHS</sequence>
<dbReference type="Gene3D" id="2.170.130.10">
    <property type="entry name" value="TonB-dependent receptor, plug domain"/>
    <property type="match status" value="1"/>
</dbReference>
<dbReference type="InterPro" id="IPR008969">
    <property type="entry name" value="CarboxyPept-like_regulatory"/>
</dbReference>
<dbReference type="PANTHER" id="PTHR30069:SF29">
    <property type="entry name" value="HEMOGLOBIN AND HEMOGLOBIN-HAPTOGLOBIN-BINDING PROTEIN 1-RELATED"/>
    <property type="match status" value="1"/>
</dbReference>
<organism evidence="3">
    <name type="scientific">marine metagenome</name>
    <dbReference type="NCBI Taxonomy" id="408172"/>
    <lineage>
        <taxon>unclassified sequences</taxon>
        <taxon>metagenomes</taxon>
        <taxon>ecological metagenomes</taxon>
    </lineage>
</organism>
<dbReference type="GO" id="GO:0015344">
    <property type="term" value="F:siderophore uptake transmembrane transporter activity"/>
    <property type="evidence" value="ECO:0007669"/>
    <property type="project" value="TreeGrafter"/>
</dbReference>
<dbReference type="Pfam" id="PF13715">
    <property type="entry name" value="CarbopepD_reg_2"/>
    <property type="match status" value="1"/>
</dbReference>
<reference evidence="3" key="1">
    <citation type="submission" date="2018-05" db="EMBL/GenBank/DDBJ databases">
        <authorList>
            <person name="Lanie J.A."/>
            <person name="Ng W.-L."/>
            <person name="Kazmierczak K.M."/>
            <person name="Andrzejewski T.M."/>
            <person name="Davidsen T.M."/>
            <person name="Wayne K.J."/>
            <person name="Tettelin H."/>
            <person name="Glass J.I."/>
            <person name="Rusch D."/>
            <person name="Podicherti R."/>
            <person name="Tsui H.-C.T."/>
            <person name="Winkler M.E."/>
        </authorList>
    </citation>
    <scope>NUCLEOTIDE SEQUENCE</scope>
</reference>
<keyword evidence="1" id="KW-0732">Signal</keyword>
<name>A0A382DGT3_9ZZZZ</name>
<dbReference type="GO" id="GO:0044718">
    <property type="term" value="P:siderophore transmembrane transport"/>
    <property type="evidence" value="ECO:0007669"/>
    <property type="project" value="TreeGrafter"/>
</dbReference>